<gene>
    <name evidence="1" type="ORF">RRG08_016186</name>
</gene>
<dbReference type="EMBL" id="JAWDGP010003560">
    <property type="protein sequence ID" value="KAK3773082.1"/>
    <property type="molecule type" value="Genomic_DNA"/>
</dbReference>
<organism evidence="1 2">
    <name type="scientific">Elysia crispata</name>
    <name type="common">lettuce slug</name>
    <dbReference type="NCBI Taxonomy" id="231223"/>
    <lineage>
        <taxon>Eukaryota</taxon>
        <taxon>Metazoa</taxon>
        <taxon>Spiralia</taxon>
        <taxon>Lophotrochozoa</taxon>
        <taxon>Mollusca</taxon>
        <taxon>Gastropoda</taxon>
        <taxon>Heterobranchia</taxon>
        <taxon>Euthyneura</taxon>
        <taxon>Panpulmonata</taxon>
        <taxon>Sacoglossa</taxon>
        <taxon>Placobranchoidea</taxon>
        <taxon>Plakobranchidae</taxon>
        <taxon>Elysia</taxon>
    </lineage>
</organism>
<dbReference type="Proteomes" id="UP001283361">
    <property type="component" value="Unassembled WGS sequence"/>
</dbReference>
<comment type="caution">
    <text evidence="1">The sequence shown here is derived from an EMBL/GenBank/DDBJ whole genome shotgun (WGS) entry which is preliminary data.</text>
</comment>
<protein>
    <submittedName>
        <fullName evidence="1">Uncharacterized protein</fullName>
    </submittedName>
</protein>
<sequence length="128" mass="14237">MYPSNGWHAKQSPPVVESVTCCICTGFTGAMTAFTTGINTVHICCSEHENFHSLRAGMMLHTQREQAYLTVNKALLTKLLAVGGEQTCLSSGPCLKEWLQHIVETCNNGWLADQAMCNQDTRKMDMRR</sequence>
<reference evidence="1" key="1">
    <citation type="journal article" date="2023" name="G3 (Bethesda)">
        <title>A reference genome for the long-term kleptoplast-retaining sea slug Elysia crispata morphotype clarki.</title>
        <authorList>
            <person name="Eastman K.E."/>
            <person name="Pendleton A.L."/>
            <person name="Shaikh M.A."/>
            <person name="Suttiyut T."/>
            <person name="Ogas R."/>
            <person name="Tomko P."/>
            <person name="Gavelis G."/>
            <person name="Widhalm J.R."/>
            <person name="Wisecaver J.H."/>
        </authorList>
    </citation>
    <scope>NUCLEOTIDE SEQUENCE</scope>
    <source>
        <strain evidence="1">ECLA1</strain>
    </source>
</reference>
<evidence type="ECO:0000313" key="2">
    <source>
        <dbReference type="Proteomes" id="UP001283361"/>
    </source>
</evidence>
<proteinExistence type="predicted"/>
<accession>A0AAE0ZR40</accession>
<evidence type="ECO:0000313" key="1">
    <source>
        <dbReference type="EMBL" id="KAK3773082.1"/>
    </source>
</evidence>
<keyword evidence="2" id="KW-1185">Reference proteome</keyword>
<dbReference type="AlphaFoldDB" id="A0AAE0ZR40"/>
<name>A0AAE0ZR40_9GAST</name>